<dbReference type="EMBL" id="JBHSCN010000005">
    <property type="protein sequence ID" value="MFC4243762.1"/>
    <property type="molecule type" value="Genomic_DNA"/>
</dbReference>
<organism evidence="1 2">
    <name type="scientific">Gryllotalpicola reticulitermitis</name>
    <dbReference type="NCBI Taxonomy" id="1184153"/>
    <lineage>
        <taxon>Bacteria</taxon>
        <taxon>Bacillati</taxon>
        <taxon>Actinomycetota</taxon>
        <taxon>Actinomycetes</taxon>
        <taxon>Micrococcales</taxon>
        <taxon>Microbacteriaceae</taxon>
        <taxon>Gryllotalpicola</taxon>
    </lineage>
</organism>
<accession>A0ABV8Q8K4</accession>
<name>A0ABV8Q8K4_9MICO</name>
<reference evidence="2" key="1">
    <citation type="journal article" date="2019" name="Int. J. Syst. Evol. Microbiol.">
        <title>The Global Catalogue of Microorganisms (GCM) 10K type strain sequencing project: providing services to taxonomists for standard genome sequencing and annotation.</title>
        <authorList>
            <consortium name="The Broad Institute Genomics Platform"/>
            <consortium name="The Broad Institute Genome Sequencing Center for Infectious Disease"/>
            <person name="Wu L."/>
            <person name="Ma J."/>
        </authorList>
    </citation>
    <scope>NUCLEOTIDE SEQUENCE [LARGE SCALE GENOMIC DNA]</scope>
    <source>
        <strain evidence="2">CGMCC 1.10363</strain>
    </source>
</reference>
<protein>
    <submittedName>
        <fullName evidence="1">Uncharacterized protein</fullName>
    </submittedName>
</protein>
<dbReference type="RefSeq" id="WP_390228841.1">
    <property type="nucleotide sequence ID" value="NZ_JBHSCN010000005.1"/>
</dbReference>
<evidence type="ECO:0000313" key="1">
    <source>
        <dbReference type="EMBL" id="MFC4243762.1"/>
    </source>
</evidence>
<dbReference type="Proteomes" id="UP001595900">
    <property type="component" value="Unassembled WGS sequence"/>
</dbReference>
<sequence>MPWVDDDDDAAAVDFGADDGVVAAVDPLDAEATDGTETDDVVAVGRFTALGDAVTAGTGLGLDAPVALAPS</sequence>
<proteinExistence type="predicted"/>
<keyword evidence="2" id="KW-1185">Reference proteome</keyword>
<gene>
    <name evidence="1" type="ORF">ACFOYW_10280</name>
</gene>
<comment type="caution">
    <text evidence="1">The sequence shown here is derived from an EMBL/GenBank/DDBJ whole genome shotgun (WGS) entry which is preliminary data.</text>
</comment>
<evidence type="ECO:0000313" key="2">
    <source>
        <dbReference type="Proteomes" id="UP001595900"/>
    </source>
</evidence>